<proteinExistence type="inferred from homology"/>
<evidence type="ECO:0000256" key="6">
    <source>
        <dbReference type="HAMAP-Rule" id="MF_01668"/>
    </source>
</evidence>
<dbReference type="Pfam" id="PF00294">
    <property type="entry name" value="PfkB"/>
    <property type="match status" value="1"/>
</dbReference>
<evidence type="ECO:0000256" key="2">
    <source>
        <dbReference type="ARBA" id="ARBA00022679"/>
    </source>
</evidence>
<keyword evidence="2 6" id="KW-0808">Transferase</keyword>
<accession>A0A1H2WKT3</accession>
<dbReference type="UniPathway" id="UPA00076">
    <property type="reaction ID" value="UER00146"/>
</dbReference>
<keyword evidence="4 6" id="KW-0418">Kinase</keyword>
<evidence type="ECO:0000256" key="4">
    <source>
        <dbReference type="ARBA" id="ARBA00022777"/>
    </source>
</evidence>
<dbReference type="PANTHER" id="PTHR43085">
    <property type="entry name" value="HEXOKINASE FAMILY MEMBER"/>
    <property type="match status" value="1"/>
</dbReference>
<evidence type="ECO:0000259" key="7">
    <source>
        <dbReference type="Pfam" id="PF00294"/>
    </source>
</evidence>
<dbReference type="CDD" id="cd01166">
    <property type="entry name" value="KdgK"/>
    <property type="match status" value="1"/>
</dbReference>
<name>A0A1H2WKT3_9BACI</name>
<evidence type="ECO:0000256" key="1">
    <source>
        <dbReference type="ARBA" id="ARBA00010688"/>
    </source>
</evidence>
<dbReference type="InterPro" id="IPR022841">
    <property type="entry name" value="DKG_kinase_firmi"/>
</dbReference>
<evidence type="ECO:0000256" key="3">
    <source>
        <dbReference type="ARBA" id="ARBA00022741"/>
    </source>
</evidence>
<dbReference type="HAMAP" id="MF_01668">
    <property type="entry name" value="IolC"/>
    <property type="match status" value="1"/>
</dbReference>
<dbReference type="InterPro" id="IPR023314">
    <property type="entry name" value="Myo_inos_IolC-like_sf"/>
</dbReference>
<dbReference type="AlphaFoldDB" id="A0A1H2WKT3"/>
<protein>
    <recommendedName>
        <fullName evidence="6">5-dehydro-2-deoxygluconokinase</fullName>
        <ecNumber evidence="6">2.7.1.92</ecNumber>
    </recommendedName>
    <alternativeName>
        <fullName evidence="6">2-deoxy-5-keto-D-gluconate kinase</fullName>
        <shortName evidence="6">DKG kinase</shortName>
    </alternativeName>
</protein>
<reference evidence="8 9" key="1">
    <citation type="submission" date="2016-10" db="EMBL/GenBank/DDBJ databases">
        <authorList>
            <person name="de Groot N.N."/>
        </authorList>
    </citation>
    <scope>NUCLEOTIDE SEQUENCE [LARGE SCALE GENOMIC DNA]</scope>
    <source>
        <strain evidence="8 9">DSM 23126</strain>
    </source>
</reference>
<dbReference type="EMBL" id="FNNC01000005">
    <property type="protein sequence ID" value="SDW81165.1"/>
    <property type="molecule type" value="Genomic_DNA"/>
</dbReference>
<dbReference type="InterPro" id="IPR029056">
    <property type="entry name" value="Ribokinase-like"/>
</dbReference>
<dbReference type="Gene3D" id="2.20.150.10">
    <property type="entry name" value="putative 5-dehydro-2- deoxygluconokinase"/>
    <property type="match status" value="1"/>
</dbReference>
<dbReference type="OrthoDB" id="9813569at2"/>
<dbReference type="PANTHER" id="PTHR43085:SF49">
    <property type="entry name" value="5-DEHYDRO-2-DEOXYGLUCONOKINASE"/>
    <property type="match status" value="1"/>
</dbReference>
<dbReference type="InterPro" id="IPR050306">
    <property type="entry name" value="PfkB_Carbo_kinase"/>
</dbReference>
<dbReference type="InterPro" id="IPR030830">
    <property type="entry name" value="Myo_inos_IolC"/>
</dbReference>
<dbReference type="Gene3D" id="3.40.1190.20">
    <property type="match status" value="1"/>
</dbReference>
<keyword evidence="5 6" id="KW-0067">ATP-binding</keyword>
<dbReference type="RefSeq" id="WP_091615587.1">
    <property type="nucleotide sequence ID" value="NZ_FNNC01000005.1"/>
</dbReference>
<dbReference type="EC" id="2.7.1.92" evidence="6"/>
<organism evidence="8 9">
    <name type="scientific">Marinococcus luteus</name>
    <dbReference type="NCBI Taxonomy" id="1122204"/>
    <lineage>
        <taxon>Bacteria</taxon>
        <taxon>Bacillati</taxon>
        <taxon>Bacillota</taxon>
        <taxon>Bacilli</taxon>
        <taxon>Bacillales</taxon>
        <taxon>Bacillaceae</taxon>
        <taxon>Marinococcus</taxon>
    </lineage>
</organism>
<dbReference type="GO" id="GO:0019310">
    <property type="term" value="P:inositol catabolic process"/>
    <property type="evidence" value="ECO:0007669"/>
    <property type="project" value="UniProtKB-UniRule"/>
</dbReference>
<keyword evidence="3 6" id="KW-0547">Nucleotide-binding</keyword>
<dbReference type="Proteomes" id="UP000199488">
    <property type="component" value="Unassembled WGS sequence"/>
</dbReference>
<dbReference type="NCBIfam" id="TIGR04382">
    <property type="entry name" value="myo_inos_iolC_N"/>
    <property type="match status" value="1"/>
</dbReference>
<dbReference type="GO" id="GO:0005524">
    <property type="term" value="F:ATP binding"/>
    <property type="evidence" value="ECO:0007669"/>
    <property type="project" value="UniProtKB-UniRule"/>
</dbReference>
<dbReference type="STRING" id="1122204.SAMN05421781_2483"/>
<dbReference type="InterPro" id="IPR011611">
    <property type="entry name" value="PfkB_dom"/>
</dbReference>
<dbReference type="SUPFAM" id="SSF53613">
    <property type="entry name" value="Ribokinase-like"/>
    <property type="match status" value="1"/>
</dbReference>
<dbReference type="GO" id="GO:0047590">
    <property type="term" value="F:5-dehydro-2-deoxygluconokinase activity"/>
    <property type="evidence" value="ECO:0007669"/>
    <property type="project" value="UniProtKB-UniRule"/>
</dbReference>
<sequence>MEFPKNRSRDLVGMGRLTIDMNANEINRPMEETRTFTKYVGGSPANITIGASRLGLSTGFIGKIANDQMGNFIRGYFEENNINTENVITDDTGAVTGLAFTEIISPEDCSILLYRDNVADLKISPLEISEEYIKNTSAVMFSGTALAASPSREAVFLAAEYAHKHGTKVLFDIDFRPATWKSKEETATYYNLLAEKSHLIIGTRDEFNMMENMESEMDGSDDKTAAKWFNHSAEIVLIKHGAKGSFAYTKDGDYFTGKTFETEVLKTFGAGDAYASSFVYGLIQGWEVDRAMDFGGASAAIVISRHSCSEAMPKAEEVQEFIDESVRKGTIKS</sequence>
<keyword evidence="9" id="KW-1185">Reference proteome</keyword>
<comment type="pathway">
    <text evidence="6">Polyol metabolism; myo-inositol degradation into acetyl-CoA; acetyl-CoA from myo-inositol: step 5/7.</text>
</comment>
<comment type="catalytic activity">
    <reaction evidence="6">
        <text>5-dehydro-2-deoxy-D-gluconate + ATP = 6-phospho-5-dehydro-2-deoxy-D-gluconate + ADP + H(+)</text>
        <dbReference type="Rhea" id="RHEA:13497"/>
        <dbReference type="ChEBI" id="CHEBI:15378"/>
        <dbReference type="ChEBI" id="CHEBI:16669"/>
        <dbReference type="ChEBI" id="CHEBI:30616"/>
        <dbReference type="ChEBI" id="CHEBI:57949"/>
        <dbReference type="ChEBI" id="CHEBI:456216"/>
        <dbReference type="EC" id="2.7.1.92"/>
    </reaction>
</comment>
<comment type="similarity">
    <text evidence="1 6">Belongs to the carbohydrate kinase PfkB family.</text>
</comment>
<feature type="domain" description="Carbohydrate kinase PfkB" evidence="7">
    <location>
        <begin position="11"/>
        <end position="314"/>
    </location>
</feature>
<evidence type="ECO:0000256" key="5">
    <source>
        <dbReference type="ARBA" id="ARBA00022840"/>
    </source>
</evidence>
<gene>
    <name evidence="6" type="primary">iolC</name>
    <name evidence="8" type="ORF">SAMN05421781_2483</name>
</gene>
<comment type="function">
    <text evidence="6">Catalyzes the phosphorylation of 5-dehydro-2-deoxy-D-gluconate (2-deoxy-5-keto-D-gluconate or DKG) to 6-phospho-5-dehydro-2-deoxy-D-gluconate (DKGP).</text>
</comment>
<evidence type="ECO:0000313" key="8">
    <source>
        <dbReference type="EMBL" id="SDW81165.1"/>
    </source>
</evidence>
<evidence type="ECO:0000313" key="9">
    <source>
        <dbReference type="Proteomes" id="UP000199488"/>
    </source>
</evidence>